<sequence>MKINKLYLLLLLVIIICWGVYGLVYNIVFIPLQNEYALGQLEANSESFTKLETYKRVKEWIGISLTVFTLITIYMAFLKDNIQKILGGSNNEKV</sequence>
<keyword evidence="1" id="KW-0812">Transmembrane</keyword>
<reference evidence="2 3" key="2">
    <citation type="journal article" date="2013" name="PLoS ONE">
        <title>INDIGO - INtegrated Data Warehouse of MIcrobial GenOmes with Examples from the Red Sea Extremophiles.</title>
        <authorList>
            <person name="Alam I."/>
            <person name="Antunes A."/>
            <person name="Kamau A.A."/>
            <person name="Ba Alawi W."/>
            <person name="Kalkatawi M."/>
            <person name="Stingl U."/>
            <person name="Bajic V.B."/>
        </authorList>
    </citation>
    <scope>NUCLEOTIDE SEQUENCE [LARGE SCALE GENOMIC DNA]</scope>
    <source>
        <strain evidence="2 3">SSD-17B</strain>
    </source>
</reference>
<dbReference type="RefSeq" id="WP_008827358.1">
    <property type="nucleotide sequence ID" value="NZ_AFNU02000006.1"/>
</dbReference>
<feature type="transmembrane region" description="Helical" evidence="1">
    <location>
        <begin position="7"/>
        <end position="28"/>
    </location>
</feature>
<dbReference type="STRING" id="1033810.HLPCO_001948"/>
<protein>
    <submittedName>
        <fullName evidence="2">Uncharacterized protein</fullName>
    </submittedName>
</protein>
<proteinExistence type="predicted"/>
<dbReference type="AlphaFoldDB" id="U2FLI4"/>
<dbReference type="EMBL" id="AFNU02000006">
    <property type="protein sequence ID" value="ERJ12034.1"/>
    <property type="molecule type" value="Genomic_DNA"/>
</dbReference>
<keyword evidence="1" id="KW-0472">Membrane</keyword>
<keyword evidence="1" id="KW-1133">Transmembrane helix</keyword>
<reference evidence="2 3" key="1">
    <citation type="journal article" date="2011" name="J. Bacteriol.">
        <title>Genome sequence of Haloplasma contractile, an unusual contractile bacterium from a deep-sea anoxic brine lake.</title>
        <authorList>
            <person name="Antunes A."/>
            <person name="Alam I."/>
            <person name="El Dorry H."/>
            <person name="Siam R."/>
            <person name="Robertson A."/>
            <person name="Bajic V.B."/>
            <person name="Stingl U."/>
        </authorList>
    </citation>
    <scope>NUCLEOTIDE SEQUENCE [LARGE SCALE GENOMIC DNA]</scope>
    <source>
        <strain evidence="2 3">SSD-17B</strain>
    </source>
</reference>
<evidence type="ECO:0000313" key="3">
    <source>
        <dbReference type="Proteomes" id="UP000005707"/>
    </source>
</evidence>
<evidence type="ECO:0000256" key="1">
    <source>
        <dbReference type="SAM" id="Phobius"/>
    </source>
</evidence>
<keyword evidence="3" id="KW-1185">Reference proteome</keyword>
<comment type="caution">
    <text evidence="2">The sequence shown here is derived from an EMBL/GenBank/DDBJ whole genome shotgun (WGS) entry which is preliminary data.</text>
</comment>
<organism evidence="2 3">
    <name type="scientific">Haloplasma contractile SSD-17B</name>
    <dbReference type="NCBI Taxonomy" id="1033810"/>
    <lineage>
        <taxon>Bacteria</taxon>
        <taxon>Bacillati</taxon>
        <taxon>Mycoplasmatota</taxon>
        <taxon>Mollicutes</taxon>
        <taxon>Haloplasmatales</taxon>
        <taxon>Haloplasmataceae</taxon>
        <taxon>Haloplasma</taxon>
    </lineage>
</organism>
<dbReference type="InParanoid" id="U2FLI4"/>
<name>U2FLI4_9MOLU</name>
<feature type="transmembrane region" description="Helical" evidence="1">
    <location>
        <begin position="60"/>
        <end position="78"/>
    </location>
</feature>
<evidence type="ECO:0000313" key="2">
    <source>
        <dbReference type="EMBL" id="ERJ12034.1"/>
    </source>
</evidence>
<dbReference type="Proteomes" id="UP000005707">
    <property type="component" value="Unassembled WGS sequence"/>
</dbReference>
<accession>U2FLI4</accession>
<gene>
    <name evidence="2" type="ORF">HLPCO_001948</name>
</gene>